<dbReference type="PROSITE" id="PS51272">
    <property type="entry name" value="SLH"/>
    <property type="match status" value="3"/>
</dbReference>
<reference evidence="2 3" key="1">
    <citation type="submission" date="2021-07" db="EMBL/GenBank/DDBJ databases">
        <title>Paenibacillus radiodurans sp. nov., isolated from the southeastern edge of Tengger Desert.</title>
        <authorList>
            <person name="Zhang G."/>
        </authorList>
    </citation>
    <scope>NUCLEOTIDE SEQUENCE [LARGE SCALE GENOMIC DNA]</scope>
    <source>
        <strain evidence="2 3">CCM 7311</strain>
    </source>
</reference>
<dbReference type="PANTHER" id="PTHR43308">
    <property type="entry name" value="OUTER MEMBRANE PROTEIN ALPHA-RELATED"/>
    <property type="match status" value="1"/>
</dbReference>
<proteinExistence type="predicted"/>
<comment type="caution">
    <text evidence="2">The sequence shown here is derived from an EMBL/GenBank/DDBJ whole genome shotgun (WGS) entry which is preliminary data.</text>
</comment>
<dbReference type="PANTHER" id="PTHR43308:SF5">
    <property type="entry name" value="S-LAYER PROTEIN _ PEPTIDOGLYCAN ENDO-BETA-N-ACETYLGLUCOSAMINIDASE"/>
    <property type="match status" value="1"/>
</dbReference>
<feature type="domain" description="SLH" evidence="1">
    <location>
        <begin position="562"/>
        <end position="625"/>
    </location>
</feature>
<dbReference type="Pfam" id="PF00395">
    <property type="entry name" value="SLH"/>
    <property type="match status" value="3"/>
</dbReference>
<feature type="domain" description="SLH" evidence="1">
    <location>
        <begin position="502"/>
        <end position="561"/>
    </location>
</feature>
<accession>A0ABS7C843</accession>
<gene>
    <name evidence="2" type="ORF">K0U00_23885</name>
</gene>
<dbReference type="InterPro" id="IPR001119">
    <property type="entry name" value="SLH_dom"/>
</dbReference>
<keyword evidence="3" id="KW-1185">Reference proteome</keyword>
<evidence type="ECO:0000313" key="3">
    <source>
        <dbReference type="Proteomes" id="UP001519887"/>
    </source>
</evidence>
<evidence type="ECO:0000259" key="1">
    <source>
        <dbReference type="PROSITE" id="PS51272"/>
    </source>
</evidence>
<organism evidence="2 3">
    <name type="scientific">Paenibacillus sepulcri</name>
    <dbReference type="NCBI Taxonomy" id="359917"/>
    <lineage>
        <taxon>Bacteria</taxon>
        <taxon>Bacillati</taxon>
        <taxon>Bacillota</taxon>
        <taxon>Bacilli</taxon>
        <taxon>Bacillales</taxon>
        <taxon>Paenibacillaceae</taxon>
        <taxon>Paenibacillus</taxon>
    </lineage>
</organism>
<feature type="domain" description="SLH" evidence="1">
    <location>
        <begin position="627"/>
        <end position="683"/>
    </location>
</feature>
<sequence length="683" mass="72782">IQQLKWATGTRDVLYFNGTGTGTVISGTTFSVNENGSYTVYALDEAGNEQVETIAITNIISEAPTVILDYNPKTAVRTGVDVTIAASVSSGVAGNVIKTLKWAAGERTTTDFASPTFGTDVAVGGTFHVTANGTYTVYAADSAGNEKTETIVIANIVAGEPVISLDYSPKTPTNAGVDITVTAAVSDDAAANEIETLKWAAGERTTADFTSPTFGTDVAVGGTFHVTANGTYTVYAADLTGNKKTETIVISNIVMGEPTISLDYSPKTPTNAGVDIMVTASVSDEAAGNEIEVLKWAAGTLTETDFDSPTFGTDVPAFNKFHVSANGTYTVYAADSAGNEKIETIEITNIIVFSGTTSGPPQDAIQDPTQFSLVPGKEYTLKVPGLTLQIPAGAIEKATTITIRKVTSDLSGLMQPGQLLISGVYELTKDVPGKFIVPVRLSLALTSDRWDDNQNPALVYYDEETGEWVELGGTVTNGILTGETDHFTKFAVMPIANEPEVEPHIVLTDIAGHWGETLIREGVDNGLMEGYPDGTFRPYQFVTRAEFALMLHRVFAWPEGKGPLFQDKRDIPEWASGAVAAAVQASVINGYPDHTFRPGANINRLETAVMIAKAAGLQIQDAHKTPFADNSAIMEWALPYIHAAYEADLIQGNTGNRFRPLDFTTRAEAIVLLLRVASYIHTA</sequence>
<dbReference type="Proteomes" id="UP001519887">
    <property type="component" value="Unassembled WGS sequence"/>
</dbReference>
<name>A0ABS7C843_9BACL</name>
<evidence type="ECO:0000313" key="2">
    <source>
        <dbReference type="EMBL" id="MBW7457082.1"/>
    </source>
</evidence>
<feature type="non-terminal residue" evidence="2">
    <location>
        <position position="1"/>
    </location>
</feature>
<protein>
    <submittedName>
        <fullName evidence="2">S-layer homology domain-containing protein</fullName>
    </submittedName>
</protein>
<dbReference type="EMBL" id="JAHZIK010000745">
    <property type="protein sequence ID" value="MBW7457082.1"/>
    <property type="molecule type" value="Genomic_DNA"/>
</dbReference>
<dbReference type="InterPro" id="IPR051465">
    <property type="entry name" value="Cell_Envelope_Struct_Comp"/>
</dbReference>